<reference evidence="1" key="1">
    <citation type="journal article" date="2013" name="PLoS ONE">
        <title>Direct detection of alternative open reading frames translation products in human significantly expands the proteome.</title>
        <authorList>
            <person name="Vanderperre B."/>
            <person name="Lucier J.-F."/>
            <person name="Motard J."/>
            <person name="Tremblay G."/>
            <person name="Vanderperre S."/>
            <person name="Wisztorski M."/>
            <person name="Salzet M."/>
            <person name="Boisvert F.-M."/>
            <person name="Roucou X."/>
        </authorList>
    </citation>
    <scope>NUCLEOTIDE SEQUENCE</scope>
</reference>
<dbReference type="EMBL" id="HF583872">
    <property type="protein sequence ID" value="CCQ43369.1"/>
    <property type="molecule type" value="Genomic_DNA"/>
</dbReference>
<dbReference type="AlphaFoldDB" id="L8E8C1"/>
<evidence type="ECO:0000313" key="1">
    <source>
        <dbReference type="EMBL" id="CCQ43369.1"/>
    </source>
</evidence>
<protein>
    <submittedName>
        <fullName evidence="1">Alternative protein MMP24</fullName>
    </submittedName>
</protein>
<sequence length="109" mass="11284">MGSSMPTGSLPKPKRCQAVSSVLAGSRMPPLLTEPAWALPPTLWSLGLGSAYPVAQTGTPAALGAVSSKISCPRGAHVGPLCPLSSSLFFLILAKGRLPGTGREQLRRY</sequence>
<dbReference type="OrthoDB" id="406838at2759"/>
<proteinExistence type="predicted"/>
<name>L8E8C1_HUMAN</name>
<gene>
    <name evidence="1" type="primary">MMP24</name>
</gene>
<accession>L8E8C1</accession>
<dbReference type="ChiTaRS" id="MMP24">
    <property type="organism name" value="human"/>
</dbReference>
<organism evidence="1">
    <name type="scientific">Homo sapiens</name>
    <name type="common">Human</name>
    <dbReference type="NCBI Taxonomy" id="9606"/>
    <lineage>
        <taxon>Eukaryota</taxon>
        <taxon>Metazoa</taxon>
        <taxon>Chordata</taxon>
        <taxon>Craniata</taxon>
        <taxon>Vertebrata</taxon>
        <taxon>Euteleostomi</taxon>
        <taxon>Mammalia</taxon>
        <taxon>Eutheria</taxon>
        <taxon>Euarchontoglires</taxon>
        <taxon>Primates</taxon>
        <taxon>Haplorrhini</taxon>
        <taxon>Catarrhini</taxon>
        <taxon>Hominidae</taxon>
        <taxon>Homo</taxon>
    </lineage>
</organism>